<protein>
    <submittedName>
        <fullName evidence="2">Transcriptional regulator, CopG family</fullName>
    </submittedName>
</protein>
<gene>
    <name evidence="2" type="ORF">SAMN05660472_02363</name>
</gene>
<organism evidence="2 3">
    <name type="scientific">Natronincola ferrireducens</name>
    <dbReference type="NCBI Taxonomy" id="393762"/>
    <lineage>
        <taxon>Bacteria</taxon>
        <taxon>Bacillati</taxon>
        <taxon>Bacillota</taxon>
        <taxon>Clostridia</taxon>
        <taxon>Peptostreptococcales</taxon>
        <taxon>Natronincolaceae</taxon>
        <taxon>Natronincola</taxon>
    </lineage>
</organism>
<evidence type="ECO:0000313" key="3">
    <source>
        <dbReference type="Proteomes" id="UP000198718"/>
    </source>
</evidence>
<dbReference type="AlphaFoldDB" id="A0A1G9G651"/>
<proteinExistence type="predicted"/>
<dbReference type="InterPro" id="IPR002145">
    <property type="entry name" value="CopG"/>
</dbReference>
<dbReference type="InterPro" id="IPR013321">
    <property type="entry name" value="Arc_rbn_hlx_hlx"/>
</dbReference>
<dbReference type="Pfam" id="PF01402">
    <property type="entry name" value="RHH_1"/>
    <property type="match status" value="1"/>
</dbReference>
<dbReference type="EMBL" id="FNFP01000005">
    <property type="protein sequence ID" value="SDK96075.1"/>
    <property type="molecule type" value="Genomic_DNA"/>
</dbReference>
<dbReference type="OrthoDB" id="1634058at2"/>
<dbReference type="GO" id="GO:0006355">
    <property type="term" value="P:regulation of DNA-templated transcription"/>
    <property type="evidence" value="ECO:0007669"/>
    <property type="project" value="InterPro"/>
</dbReference>
<evidence type="ECO:0000313" key="2">
    <source>
        <dbReference type="EMBL" id="SDK96075.1"/>
    </source>
</evidence>
<keyword evidence="3" id="KW-1185">Reference proteome</keyword>
<dbReference type="RefSeq" id="WP_090553892.1">
    <property type="nucleotide sequence ID" value="NZ_FNFP01000005.1"/>
</dbReference>
<accession>A0A1G9G651</accession>
<dbReference type="SUPFAM" id="SSF47598">
    <property type="entry name" value="Ribbon-helix-helix"/>
    <property type="match status" value="1"/>
</dbReference>
<dbReference type="STRING" id="393762.SAMN05660472_02363"/>
<feature type="domain" description="Ribbon-helix-helix protein CopG" evidence="1">
    <location>
        <begin position="5"/>
        <end position="42"/>
    </location>
</feature>
<dbReference type="CDD" id="cd22231">
    <property type="entry name" value="RHH_NikR_HicB-like"/>
    <property type="match status" value="1"/>
</dbReference>
<sequence>MADSKRIMISLPESLLKEVDFIVSMEQTNRSEFVREAMKLFIREKNKIKLREKMKKGYQEMASINLALAEAGLSLDISSLENYEAEIAECE</sequence>
<dbReference type="InterPro" id="IPR010985">
    <property type="entry name" value="Ribbon_hlx_hlx"/>
</dbReference>
<name>A0A1G9G651_9FIRM</name>
<dbReference type="Gene3D" id="1.10.1220.10">
    <property type="entry name" value="Met repressor-like"/>
    <property type="match status" value="1"/>
</dbReference>
<reference evidence="2 3" key="1">
    <citation type="submission" date="2016-10" db="EMBL/GenBank/DDBJ databases">
        <authorList>
            <person name="de Groot N.N."/>
        </authorList>
    </citation>
    <scope>NUCLEOTIDE SEQUENCE [LARGE SCALE GENOMIC DNA]</scope>
    <source>
        <strain evidence="2 3">DSM 18346</strain>
    </source>
</reference>
<evidence type="ECO:0000259" key="1">
    <source>
        <dbReference type="Pfam" id="PF01402"/>
    </source>
</evidence>
<dbReference type="Proteomes" id="UP000198718">
    <property type="component" value="Unassembled WGS sequence"/>
</dbReference>